<keyword evidence="2" id="KW-1185">Reference proteome</keyword>
<name>A0ABS2ATF1_9ACTN</name>
<reference evidence="1 2" key="1">
    <citation type="submission" date="2021-01" db="EMBL/GenBank/DDBJ databases">
        <title>Actinoplanes sp. nov. LDG1-06 isolated from lichen.</title>
        <authorList>
            <person name="Saeng-In P."/>
            <person name="Phongsopitanun W."/>
            <person name="Kanchanasin P."/>
            <person name="Yuki M."/>
            <person name="Kudo T."/>
            <person name="Ohkuma M."/>
            <person name="Tanasupawat S."/>
        </authorList>
    </citation>
    <scope>NUCLEOTIDE SEQUENCE [LARGE SCALE GENOMIC DNA]</scope>
    <source>
        <strain evidence="1 2">LDG1-06</strain>
    </source>
</reference>
<dbReference type="EMBL" id="JAENHP010000026">
    <property type="protein sequence ID" value="MBM2622459.1"/>
    <property type="molecule type" value="Genomic_DNA"/>
</dbReference>
<dbReference type="RefSeq" id="WP_203382816.1">
    <property type="nucleotide sequence ID" value="NZ_JAENHP010000026.1"/>
</dbReference>
<evidence type="ECO:0008006" key="3">
    <source>
        <dbReference type="Google" id="ProtNLM"/>
    </source>
</evidence>
<evidence type="ECO:0000313" key="2">
    <source>
        <dbReference type="Proteomes" id="UP000632138"/>
    </source>
</evidence>
<proteinExistence type="predicted"/>
<evidence type="ECO:0000313" key="1">
    <source>
        <dbReference type="EMBL" id="MBM2622459.1"/>
    </source>
</evidence>
<protein>
    <recommendedName>
        <fullName evidence="3">Tellurite resistance protein TerB</fullName>
    </recommendedName>
</protein>
<gene>
    <name evidence="1" type="ORF">JIG36_43860</name>
</gene>
<sequence>MHGVHTAAGRYLQRVAYEDAPVRADAPSSAARHVWAIAFGLAARRRFEPDSPLAEIRRTVVTTLQRHAAAALPPLAAEMLIRDALGEQVPVDEIGDAVRSGAHLLLFAGLVEELALTDGELESLVIEAEELAVDRIAAECVSPRPAPPAAP</sequence>
<organism evidence="1 2">
    <name type="scientific">Paractinoplanes ovalisporus</name>
    <dbReference type="NCBI Taxonomy" id="2810368"/>
    <lineage>
        <taxon>Bacteria</taxon>
        <taxon>Bacillati</taxon>
        <taxon>Actinomycetota</taxon>
        <taxon>Actinomycetes</taxon>
        <taxon>Micromonosporales</taxon>
        <taxon>Micromonosporaceae</taxon>
        <taxon>Paractinoplanes</taxon>
    </lineage>
</organism>
<comment type="caution">
    <text evidence="1">The sequence shown here is derived from an EMBL/GenBank/DDBJ whole genome shotgun (WGS) entry which is preliminary data.</text>
</comment>
<accession>A0ABS2ATF1</accession>
<dbReference type="Proteomes" id="UP000632138">
    <property type="component" value="Unassembled WGS sequence"/>
</dbReference>